<evidence type="ECO:0008006" key="11">
    <source>
        <dbReference type="Google" id="ProtNLM"/>
    </source>
</evidence>
<evidence type="ECO:0000313" key="10">
    <source>
        <dbReference type="EMBL" id="BCE94632.1"/>
    </source>
</evidence>
<reference evidence="8" key="1">
    <citation type="submission" date="2020-05" db="EMBL/GenBank/DDBJ databases">
        <title>Complete genome sequence of Bradyrhizobium diazoefficiens XF1 isolated from soybean nodule.</title>
        <authorList>
            <person name="Noda R."/>
            <person name="Kakizaki K."/>
            <person name="Minamisawa K."/>
        </authorList>
    </citation>
    <scope>NUCLEOTIDE SEQUENCE</scope>
    <source>
        <strain evidence="8">XF1</strain>
    </source>
</reference>
<dbReference type="Gene3D" id="3.50.50.60">
    <property type="entry name" value="FAD/NAD(P)-binding domain"/>
    <property type="match status" value="1"/>
</dbReference>
<name>A0A810D094_9BRAD</name>
<accession>A0A810D094</accession>
<evidence type="ECO:0000256" key="1">
    <source>
        <dbReference type="ARBA" id="ARBA00001974"/>
    </source>
</evidence>
<keyword evidence="7" id="KW-0503">Monooxygenase</keyword>
<dbReference type="PANTHER" id="PTHR43098:SF3">
    <property type="entry name" value="L-ORNITHINE N(5)-MONOOXYGENASE-RELATED"/>
    <property type="match status" value="1"/>
</dbReference>
<reference evidence="10" key="2">
    <citation type="submission" date="2020-05" db="EMBL/GenBank/DDBJ databases">
        <title>Complete genome sequence of Bradyrhizobium diazoefficiens XF10 isolated from soybean nodule.</title>
        <authorList>
            <person name="Noda R."/>
            <person name="Kakizaki K."/>
            <person name="Minamisawa K."/>
        </authorList>
    </citation>
    <scope>NUCLEOTIDE SEQUENCE</scope>
    <source>
        <strain evidence="10">XF10</strain>
    </source>
</reference>
<evidence type="ECO:0000256" key="5">
    <source>
        <dbReference type="ARBA" id="ARBA00022857"/>
    </source>
</evidence>
<dbReference type="AlphaFoldDB" id="A0A810D094"/>
<keyword evidence="4" id="KW-0274">FAD</keyword>
<dbReference type="EMBL" id="AP023094">
    <property type="protein sequence ID" value="BCE51132.1"/>
    <property type="molecule type" value="Genomic_DNA"/>
</dbReference>
<gene>
    <name evidence="10" type="ORF">XF10B_74300</name>
    <name evidence="8" type="ORF">XF1B_75540</name>
    <name evidence="9" type="ORF">XF4B_74810</name>
</gene>
<dbReference type="EMBL" id="AP023091">
    <property type="protein sequence ID" value="BCE24873.1"/>
    <property type="molecule type" value="Genomic_DNA"/>
</dbReference>
<reference evidence="9" key="3">
    <citation type="submission" date="2020-05" db="EMBL/GenBank/DDBJ databases">
        <title>Complete genome sequence of Bradyrhizobium diazoefficiens XF4 isolated from soybean nodule.</title>
        <authorList>
            <person name="Noda R."/>
            <person name="Kakizaki K."/>
            <person name="Minamisawa K."/>
        </authorList>
    </citation>
    <scope>NUCLEOTIDE SEQUENCE</scope>
    <source>
        <strain evidence="9">XF4</strain>
    </source>
</reference>
<dbReference type="InterPro" id="IPR036188">
    <property type="entry name" value="FAD/NAD-bd_sf"/>
</dbReference>
<keyword evidence="3" id="KW-0285">Flavoprotein</keyword>
<comment type="cofactor">
    <cofactor evidence="1">
        <name>FAD</name>
        <dbReference type="ChEBI" id="CHEBI:57692"/>
    </cofactor>
</comment>
<evidence type="ECO:0000256" key="3">
    <source>
        <dbReference type="ARBA" id="ARBA00022630"/>
    </source>
</evidence>
<evidence type="ECO:0000256" key="4">
    <source>
        <dbReference type="ARBA" id="ARBA00022827"/>
    </source>
</evidence>
<dbReference type="GO" id="GO:0004497">
    <property type="term" value="F:monooxygenase activity"/>
    <property type="evidence" value="ECO:0007669"/>
    <property type="project" value="UniProtKB-KW"/>
</dbReference>
<proteinExistence type="inferred from homology"/>
<evidence type="ECO:0000313" key="9">
    <source>
        <dbReference type="EMBL" id="BCE51132.1"/>
    </source>
</evidence>
<dbReference type="PANTHER" id="PTHR43098">
    <property type="entry name" value="L-ORNITHINE N(5)-MONOOXYGENASE-RELATED"/>
    <property type="match status" value="1"/>
</dbReference>
<evidence type="ECO:0000256" key="6">
    <source>
        <dbReference type="ARBA" id="ARBA00023002"/>
    </source>
</evidence>
<evidence type="ECO:0000256" key="2">
    <source>
        <dbReference type="ARBA" id="ARBA00010139"/>
    </source>
</evidence>
<comment type="similarity">
    <text evidence="2">Belongs to the FAD-binding monooxygenase family.</text>
</comment>
<evidence type="ECO:0000313" key="8">
    <source>
        <dbReference type="EMBL" id="BCE24873.1"/>
    </source>
</evidence>
<keyword evidence="6" id="KW-0560">Oxidoreductase</keyword>
<keyword evidence="5" id="KW-0521">NADP</keyword>
<dbReference type="InterPro" id="IPR050775">
    <property type="entry name" value="FAD-binding_Monooxygenases"/>
</dbReference>
<evidence type="ECO:0000256" key="7">
    <source>
        <dbReference type="ARBA" id="ARBA00023033"/>
    </source>
</evidence>
<sequence>MPVSIEQHVEWITECIAHMRRNKLTTIEATPEAQDAWGAHVAEVVNATLMTSANSWYMGANIDGKAHRFLPYLGPEGVGGYRRKCAEVAEKDYEGFAFSSHGQGWTAHPIAAE</sequence>
<protein>
    <recommendedName>
        <fullName evidence="11">Cyclohexanone monooxygenase</fullName>
    </recommendedName>
</protein>
<dbReference type="SUPFAM" id="SSF51905">
    <property type="entry name" value="FAD/NAD(P)-binding domain"/>
    <property type="match status" value="1"/>
</dbReference>
<dbReference type="EMBL" id="AP023099">
    <property type="protein sequence ID" value="BCE94632.1"/>
    <property type="molecule type" value="Genomic_DNA"/>
</dbReference>
<organism evidence="10">
    <name type="scientific">Bradyrhizobium diazoefficiens</name>
    <dbReference type="NCBI Taxonomy" id="1355477"/>
    <lineage>
        <taxon>Bacteria</taxon>
        <taxon>Pseudomonadati</taxon>
        <taxon>Pseudomonadota</taxon>
        <taxon>Alphaproteobacteria</taxon>
        <taxon>Hyphomicrobiales</taxon>
        <taxon>Nitrobacteraceae</taxon>
        <taxon>Bradyrhizobium</taxon>
    </lineage>
</organism>